<protein>
    <submittedName>
        <fullName evidence="3">Acyltransferase</fullName>
    </submittedName>
</protein>
<feature type="transmembrane region" description="Helical" evidence="1">
    <location>
        <begin position="298"/>
        <end position="315"/>
    </location>
</feature>
<keyword evidence="3" id="KW-0808">Transferase</keyword>
<feature type="transmembrane region" description="Helical" evidence="1">
    <location>
        <begin position="161"/>
        <end position="189"/>
    </location>
</feature>
<dbReference type="GO" id="GO:0016747">
    <property type="term" value="F:acyltransferase activity, transferring groups other than amino-acyl groups"/>
    <property type="evidence" value="ECO:0007669"/>
    <property type="project" value="InterPro"/>
</dbReference>
<comment type="caution">
    <text evidence="3">The sequence shown here is derived from an EMBL/GenBank/DDBJ whole genome shotgun (WGS) entry which is preliminary data.</text>
</comment>
<keyword evidence="3" id="KW-0012">Acyltransferase</keyword>
<dbReference type="InterPro" id="IPR002656">
    <property type="entry name" value="Acyl_transf_3_dom"/>
</dbReference>
<keyword evidence="1" id="KW-1133">Transmembrane helix</keyword>
<feature type="transmembrane region" description="Helical" evidence="1">
    <location>
        <begin position="239"/>
        <end position="255"/>
    </location>
</feature>
<name>A0AAW5ETX1_NOVHA</name>
<feature type="domain" description="Acyltransferase 3" evidence="2">
    <location>
        <begin position="19"/>
        <end position="336"/>
    </location>
</feature>
<feature type="transmembrane region" description="Helical" evidence="1">
    <location>
        <begin position="121"/>
        <end position="140"/>
    </location>
</feature>
<reference evidence="3" key="1">
    <citation type="journal article" date="2021" name="Polymers (Basel)">
        <title>Highly Stretchable Bacterial Cellulose Produced by Komagataeibacter hansenii SI1.</title>
        <authorList>
            <person name="Cielecka I."/>
            <person name="Ryngajllo M."/>
            <person name="Maniukiewicz W."/>
            <person name="Bielecki S."/>
        </authorList>
    </citation>
    <scope>NUCLEOTIDE SEQUENCE</scope>
    <source>
        <strain evidence="3">SI1</strain>
    </source>
</reference>
<gene>
    <name evidence="3" type="ORF">K1W68_08455</name>
</gene>
<sequence>MSQSDAEAITEVEHRKHFVALDGLRGLAAISVVIFHFMEMAILDYTNNFIGHGFLAVDFFFCLSGFVMGYAYDDRIRTLGFIRFVRHRLIRLHPMVVFGAILGLLAFLFDPFMPVPASYGVGRITMLFLTTLLVVPYPTMVERTHNLFGLNAPEWSLFWEYIASIVYALVLWRVARPALGVLLCIAALWLGICGYRDGWIYNGWDANGFWTGAARVSFSFLAGLFIYRYHLIWKNNLHFYAIGALLVLTFVMPFFSHEWLAEELVVFVFYPLLIMMGAGIHVFGVTEKLCSFLGRLSYPLYMTHYVALWIFMNFYQHHTIGYGMTAFIIGLSVTSLTLFAYGVMRFVDEPLRRRLRHMEKS</sequence>
<feature type="transmembrane region" description="Helical" evidence="1">
    <location>
        <begin position="321"/>
        <end position="344"/>
    </location>
</feature>
<organism evidence="3 4">
    <name type="scientific">Novacetimonas hansenii</name>
    <name type="common">Komagataeibacter hansenii</name>
    <dbReference type="NCBI Taxonomy" id="436"/>
    <lineage>
        <taxon>Bacteria</taxon>
        <taxon>Pseudomonadati</taxon>
        <taxon>Pseudomonadota</taxon>
        <taxon>Alphaproteobacteria</taxon>
        <taxon>Acetobacterales</taxon>
        <taxon>Acetobacteraceae</taxon>
        <taxon>Novacetimonas</taxon>
    </lineage>
</organism>
<accession>A0AAW5ETX1</accession>
<dbReference type="Proteomes" id="UP001202887">
    <property type="component" value="Unassembled WGS sequence"/>
</dbReference>
<feature type="transmembrane region" description="Helical" evidence="1">
    <location>
        <begin position="209"/>
        <end position="227"/>
    </location>
</feature>
<dbReference type="AlphaFoldDB" id="A0AAW5ETX1"/>
<feature type="transmembrane region" description="Helical" evidence="1">
    <location>
        <begin position="267"/>
        <end position="286"/>
    </location>
</feature>
<evidence type="ECO:0000256" key="1">
    <source>
        <dbReference type="SAM" id="Phobius"/>
    </source>
</evidence>
<evidence type="ECO:0000259" key="2">
    <source>
        <dbReference type="Pfam" id="PF01757"/>
    </source>
</evidence>
<dbReference type="Pfam" id="PF01757">
    <property type="entry name" value="Acyl_transf_3"/>
    <property type="match status" value="1"/>
</dbReference>
<dbReference type="RefSeq" id="WP_247066986.1">
    <property type="nucleotide sequence ID" value="NZ_CP094848.1"/>
</dbReference>
<dbReference type="PANTHER" id="PTHR23028:SF134">
    <property type="entry name" value="PUTATIVE (AFU_ORTHOLOGUE AFUA_4G08520)-RELATED"/>
    <property type="match status" value="1"/>
</dbReference>
<dbReference type="PANTHER" id="PTHR23028">
    <property type="entry name" value="ACETYLTRANSFERASE"/>
    <property type="match status" value="1"/>
</dbReference>
<proteinExistence type="predicted"/>
<reference evidence="3" key="2">
    <citation type="submission" date="2022-03" db="EMBL/GenBank/DDBJ databases">
        <authorList>
            <person name="Ryngajllo M."/>
            <person name="Jacek P."/>
            <person name="Kubiak K."/>
        </authorList>
    </citation>
    <scope>NUCLEOTIDE SEQUENCE</scope>
    <source>
        <strain evidence="3">SI1</strain>
    </source>
</reference>
<dbReference type="EMBL" id="JAIBCX010000018">
    <property type="protein sequence ID" value="MCJ8354019.1"/>
    <property type="molecule type" value="Genomic_DNA"/>
</dbReference>
<feature type="transmembrane region" description="Helical" evidence="1">
    <location>
        <begin position="92"/>
        <end position="109"/>
    </location>
</feature>
<keyword evidence="1" id="KW-0472">Membrane</keyword>
<feature type="transmembrane region" description="Helical" evidence="1">
    <location>
        <begin position="49"/>
        <end position="72"/>
    </location>
</feature>
<feature type="transmembrane region" description="Helical" evidence="1">
    <location>
        <begin position="24"/>
        <end position="43"/>
    </location>
</feature>
<keyword evidence="1" id="KW-0812">Transmembrane</keyword>
<evidence type="ECO:0000313" key="3">
    <source>
        <dbReference type="EMBL" id="MCJ8354019.1"/>
    </source>
</evidence>
<dbReference type="InterPro" id="IPR050879">
    <property type="entry name" value="Acyltransferase_3"/>
</dbReference>
<evidence type="ECO:0000313" key="4">
    <source>
        <dbReference type="Proteomes" id="UP001202887"/>
    </source>
</evidence>